<evidence type="ECO:0000256" key="3">
    <source>
        <dbReference type="ARBA" id="ARBA00022475"/>
    </source>
</evidence>
<dbReference type="InterPro" id="IPR020846">
    <property type="entry name" value="MFS_dom"/>
</dbReference>
<reference evidence="26 27" key="3">
    <citation type="submission" date="2018-06" db="EMBL/GenBank/DDBJ databases">
        <authorList>
            <consortium name="Pathogen Informatics"/>
            <person name="Doyle S."/>
        </authorList>
    </citation>
    <scope>NUCLEOTIDE SEQUENCE [LARGE SCALE GENOMIC DNA]</scope>
    <source>
        <strain evidence="14 30">NCTC13443</strain>
        <strain evidence="16 28">NCTC5051</strain>
        <strain evidence="15 27">NCTC5052</strain>
        <strain evidence="17 29">NCTC5053</strain>
        <strain evidence="13 26">NCTC9645</strain>
    </source>
</reference>
<dbReference type="Proteomes" id="UP000234439">
    <property type="component" value="Unassembled WGS sequence"/>
</dbReference>
<evidence type="ECO:0000313" key="20">
    <source>
        <dbReference type="EMBL" id="SYH28862.1"/>
    </source>
</evidence>
<dbReference type="EMBL" id="UKGE01000021">
    <property type="protein sequence ID" value="SXN33341.1"/>
    <property type="molecule type" value="Genomic_DNA"/>
</dbReference>
<dbReference type="EMBL" id="UASO01000010">
    <property type="protein sequence ID" value="SQC87975.1"/>
    <property type="molecule type" value="Genomic_DNA"/>
</dbReference>
<dbReference type="Proteomes" id="UP000294876">
    <property type="component" value="Unassembled WGS sequence"/>
</dbReference>
<dbReference type="Proteomes" id="UP000258253">
    <property type="component" value="Unassembled WGS sequence"/>
</dbReference>
<dbReference type="Proteomes" id="UP000479475">
    <property type="component" value="Unassembled WGS sequence"/>
</dbReference>
<dbReference type="EMBL" id="NCMJ01000128">
    <property type="protein sequence ID" value="PLE25433.1"/>
    <property type="molecule type" value="Genomic_DNA"/>
</dbReference>
<evidence type="ECO:0000313" key="37">
    <source>
        <dbReference type="Proteomes" id="UP000479475"/>
    </source>
</evidence>
<feature type="transmembrane region" description="Helical" evidence="8">
    <location>
        <begin position="247"/>
        <end position="266"/>
    </location>
</feature>
<evidence type="ECO:0000313" key="21">
    <source>
        <dbReference type="EMBL" id="SYR40292.1"/>
    </source>
</evidence>
<evidence type="ECO:0000313" key="36">
    <source>
        <dbReference type="Proteomes" id="UP000376235"/>
    </source>
</evidence>
<feature type="transmembrane region" description="Helical" evidence="8">
    <location>
        <begin position="278"/>
        <end position="296"/>
    </location>
</feature>
<protein>
    <recommendedName>
        <fullName evidence="8">Uncharacterized MFS-type transporter B6I68_22740</fullName>
    </recommendedName>
</protein>
<comment type="similarity">
    <text evidence="8">Belongs to the major facilitator superfamily. YhhS family.</text>
</comment>
<evidence type="ECO:0000313" key="25">
    <source>
        <dbReference type="Proteomes" id="UP000245817"/>
    </source>
</evidence>
<dbReference type="RefSeq" id="WP_004179791.1">
    <property type="nucleotide sequence ID" value="NZ_AP018753.1"/>
</dbReference>
<dbReference type="Proteomes" id="UP000259497">
    <property type="component" value="Unassembled WGS sequence"/>
</dbReference>
<evidence type="ECO:0000313" key="31">
    <source>
        <dbReference type="Proteomes" id="UP000258253"/>
    </source>
</evidence>
<gene>
    <name evidence="15" type="primary">yhhS_1</name>
    <name evidence="19" type="synonym">yhhS_2</name>
    <name evidence="13" type="synonym">yhhS_3</name>
    <name evidence="11" type="ORF">B6I68_22740</name>
    <name evidence="12" type="ORF">CP554_20275</name>
    <name evidence="10" type="ORF">G4V31_17165</name>
    <name evidence="14" type="ORF">NCTC13443_03795</name>
    <name evidence="16" type="ORF">NCTC5051_02705</name>
    <name evidence="15" type="ORF">NCTC5052_01595</name>
    <name evidence="17" type="ORF">NCTC5053_00827</name>
    <name evidence="13" type="ORF">NCTC9645_06115</name>
    <name evidence="22" type="ORF">SAMEA104567804_00936</name>
    <name evidence="19" type="ORF">SAMEA3499901_04397</name>
    <name evidence="20" type="ORF">SAMEA3515122_01346</name>
    <name evidence="21" type="ORF">SAMEA3538828_02789</name>
    <name evidence="18" type="ORF">SAMEA3649733_02119</name>
    <name evidence="23" type="ORF">SAMEA4873632_01091</name>
</gene>
<comment type="subcellular location">
    <subcellularLocation>
        <location evidence="8">Cell inner membrane</location>
        <topology evidence="8">Multi-pass membrane protein</topology>
    </subcellularLocation>
    <subcellularLocation>
        <location evidence="1">Cell membrane</location>
        <topology evidence="1">Multi-pass membrane protein</topology>
    </subcellularLocation>
</comment>
<dbReference type="Proteomes" id="UP000258673">
    <property type="component" value="Unassembled WGS sequence"/>
</dbReference>
<dbReference type="GO" id="GO:0022857">
    <property type="term" value="F:transmembrane transporter activity"/>
    <property type="evidence" value="ECO:0007669"/>
    <property type="project" value="UniProtKB-UniRule"/>
</dbReference>
<dbReference type="Gene3D" id="1.20.1250.20">
    <property type="entry name" value="MFS general substrate transporter like domains"/>
    <property type="match status" value="1"/>
</dbReference>
<dbReference type="EMBL" id="JAAKYD010000015">
    <property type="protein sequence ID" value="NGN73855.1"/>
    <property type="molecule type" value="Genomic_DNA"/>
</dbReference>
<evidence type="ECO:0000256" key="7">
    <source>
        <dbReference type="ARBA" id="ARBA00023136"/>
    </source>
</evidence>
<organism evidence="15 27">
    <name type="scientific">Klebsiella pneumoniae</name>
    <dbReference type="NCBI Taxonomy" id="573"/>
    <lineage>
        <taxon>Bacteria</taxon>
        <taxon>Pseudomonadati</taxon>
        <taxon>Pseudomonadota</taxon>
        <taxon>Gammaproteobacteria</taxon>
        <taxon>Enterobacterales</taxon>
        <taxon>Enterobacteriaceae</taxon>
        <taxon>Klebsiella/Raoultella group</taxon>
        <taxon>Klebsiella</taxon>
        <taxon>Klebsiella pneumoniae complex</taxon>
    </lineage>
</organism>
<dbReference type="Proteomes" id="UP000254387">
    <property type="component" value="Unassembled WGS sequence"/>
</dbReference>
<feature type="transmembrane region" description="Helical" evidence="8">
    <location>
        <begin position="80"/>
        <end position="101"/>
    </location>
</feature>
<evidence type="ECO:0000259" key="9">
    <source>
        <dbReference type="PROSITE" id="PS50850"/>
    </source>
</evidence>
<evidence type="ECO:0000256" key="8">
    <source>
        <dbReference type="HAMAP-Rule" id="MF_01118"/>
    </source>
</evidence>
<dbReference type="Proteomes" id="UP000254103">
    <property type="component" value="Unassembled WGS sequence"/>
</dbReference>
<dbReference type="EMBL" id="CAAHCC010000001">
    <property type="protein sequence ID" value="VGK73179.1"/>
    <property type="molecule type" value="Genomic_DNA"/>
</dbReference>
<feature type="transmembrane region" description="Helical" evidence="8">
    <location>
        <begin position="337"/>
        <end position="359"/>
    </location>
</feature>
<dbReference type="EMBL" id="CAAGWG010000002">
    <property type="protein sequence ID" value="VGC78519.1"/>
    <property type="molecule type" value="Genomic_DNA"/>
</dbReference>
<evidence type="ECO:0000313" key="22">
    <source>
        <dbReference type="EMBL" id="VGC78519.1"/>
    </source>
</evidence>
<dbReference type="NCBIfam" id="NF009048">
    <property type="entry name" value="PRK12382.1"/>
    <property type="match status" value="1"/>
</dbReference>
<evidence type="ECO:0000313" key="35">
    <source>
        <dbReference type="Proteomes" id="UP000294876"/>
    </source>
</evidence>
<dbReference type="AlphaFoldDB" id="A0A060VN85"/>
<evidence type="ECO:0000313" key="11">
    <source>
        <dbReference type="EMBL" id="PLE25433.1"/>
    </source>
</evidence>
<evidence type="ECO:0000313" key="32">
    <source>
        <dbReference type="Proteomes" id="UP000258673"/>
    </source>
</evidence>
<sequence length="395" mass="41717">MSTSVSTTQLNLRIISIVVFTCICYLSIGLPLAVLPGYIHYQLGYSTFVAGIVISLQYISTLISRPHAGRYTDIWGPKKVVSLGIVCCLLSGAFTLLAVVLQATPMLAIAALLAGRVFLGVGESFTATGATLWGIKTVGAIHTSRVISWNGVATYVAMAVGAPLGVTLNHYFGISGFATVVVLVAAIGLLFARTRQDVKVTAGARAPFHAVVRKIWPYGLGLAFGTVGFGVIATFITLYFAAHSWQGAAFTLSLFSVGFICVRLVLGNTITRFGGVPVSLACFIIESLGLLLIWLAPSAWMAGVGAFLTGSGFSLVFPALGVEAVKQVEEQNQGTALGTYSAFLDLALGLTGPLAGWVAGFYDLATLYLLAAIVVALAFLLIFRVHRQQRLVARE</sequence>
<dbReference type="PANTHER" id="PTHR23517">
    <property type="entry name" value="RESISTANCE PROTEIN MDTM, PUTATIVE-RELATED-RELATED"/>
    <property type="match status" value="1"/>
</dbReference>
<keyword evidence="7 8" id="KW-0472">Membrane</keyword>
<dbReference type="EMBL" id="UGKT01000001">
    <property type="protein sequence ID" value="STT03430.1"/>
    <property type="molecule type" value="Genomic_DNA"/>
</dbReference>
<dbReference type="InterPro" id="IPR011701">
    <property type="entry name" value="MFS"/>
</dbReference>
<dbReference type="KEGG" id="kpx:PMK1_03977"/>
<dbReference type="Proteomes" id="UP000255518">
    <property type="component" value="Unassembled WGS sequence"/>
</dbReference>
<reference evidence="31 32" key="4">
    <citation type="submission" date="2018-08" db="EMBL/GenBank/DDBJ databases">
        <authorList>
            <consortium name="Pathogen Informatics"/>
        </authorList>
    </citation>
    <scope>NUCLEOTIDE SEQUENCE [LARGE SCALE GENOMIC DNA]</scope>
    <source>
        <strain evidence="22 35">5012STDY7312589</strain>
        <strain evidence="23 36">5012STDY7626430</strain>
        <strain evidence="19 34">EuSCAPE_AT029</strain>
        <strain evidence="18 33">EuSCAPE_GR114</strain>
        <strain evidence="21 31">EuSCAPE_HU047</strain>
        <strain evidence="20 32">EuSCAPE_IT093</strain>
    </source>
</reference>
<dbReference type="Proteomes" id="UP000250675">
    <property type="component" value="Unassembled WGS sequence"/>
</dbReference>
<dbReference type="EMBL" id="PCFF01000028">
    <property type="protein sequence ID" value="PVU60887.1"/>
    <property type="molecule type" value="Genomic_DNA"/>
</dbReference>
<name>A0A060VN85_KLEPN</name>
<reference evidence="12 25" key="2">
    <citation type="submission" date="2017-09" db="EMBL/GenBank/DDBJ databases">
        <title>Molecular Epidemiology of Livestock-Associated Methicillin Resistant Staphylococcus aureus (LA-MRSA) and Extended-Spectrum Beta-Lactamase (ESBL)-Producing Enterobacteriaceae in Pigs and Exposed Workers in Cameroon and South Africa.</title>
        <authorList>
            <person name="Founou L."/>
            <person name="Founou R.C."/>
            <person name="Allam M."/>
            <person name="Ismail A."/>
            <person name="Essack S.Y."/>
        </authorList>
    </citation>
    <scope>NUCLEOTIDE SEQUENCE [LARGE SCALE GENOMIC DNA]</scope>
    <source>
        <strain evidence="12 25">HH516E4IA</strain>
    </source>
</reference>
<evidence type="ECO:0000313" key="17">
    <source>
        <dbReference type="EMBL" id="STU85311.1"/>
    </source>
</evidence>
<accession>A0A060VN85</accession>
<feature type="transmembrane region" description="Helical" evidence="8">
    <location>
        <begin position="12"/>
        <end position="33"/>
    </location>
</feature>
<feature type="transmembrane region" description="Helical" evidence="8">
    <location>
        <begin position="302"/>
        <end position="325"/>
    </location>
</feature>
<dbReference type="NCBIfam" id="NF003477">
    <property type="entry name" value="PRK05122.1"/>
    <property type="match status" value="1"/>
</dbReference>
<dbReference type="InterPro" id="IPR036259">
    <property type="entry name" value="MFS_trans_sf"/>
</dbReference>
<evidence type="ECO:0000256" key="4">
    <source>
        <dbReference type="ARBA" id="ARBA00022519"/>
    </source>
</evidence>
<evidence type="ECO:0000313" key="23">
    <source>
        <dbReference type="EMBL" id="VGK73179.1"/>
    </source>
</evidence>
<dbReference type="Proteomes" id="UP000259975">
    <property type="component" value="Unassembled WGS sequence"/>
</dbReference>
<proteinExistence type="inferred from homology"/>
<keyword evidence="2 8" id="KW-0813">Transport</keyword>
<evidence type="ECO:0000313" key="26">
    <source>
        <dbReference type="Proteomes" id="UP000250675"/>
    </source>
</evidence>
<evidence type="ECO:0000313" key="18">
    <source>
        <dbReference type="EMBL" id="SVS25436.1"/>
    </source>
</evidence>
<dbReference type="PROSITE" id="PS50850">
    <property type="entry name" value="MFS"/>
    <property type="match status" value="1"/>
</dbReference>
<evidence type="ECO:0000313" key="10">
    <source>
        <dbReference type="EMBL" id="NGN73855.1"/>
    </source>
</evidence>
<keyword evidence="5 8" id="KW-0812">Transmembrane</keyword>
<feature type="transmembrane region" description="Helical" evidence="8">
    <location>
        <begin position="215"/>
        <end position="241"/>
    </location>
</feature>
<accession>A0A4V0GVK2</accession>
<dbReference type="SUPFAM" id="SSF103473">
    <property type="entry name" value="MFS general substrate transporter"/>
    <property type="match status" value="1"/>
</dbReference>
<evidence type="ECO:0000313" key="28">
    <source>
        <dbReference type="Proteomes" id="UP000254141"/>
    </source>
</evidence>
<feature type="transmembrane region" description="Helical" evidence="8">
    <location>
        <begin position="147"/>
        <end position="166"/>
    </location>
</feature>
<dbReference type="InterPro" id="IPR050171">
    <property type="entry name" value="MFS_Transporters"/>
</dbReference>
<reference evidence="11 24" key="1">
    <citation type="journal article" date="2017" name="J. Infect. Dis.">
        <title>An Analysis of the Epidemic of Klebsiella pneumoniae Carbapenemase-Producing K. pneumoniae: Convergence of Two Evolutionary Mechanisms Creates the Perfect Storm.</title>
        <authorList>
            <person name="Rojas L.J."/>
            <person name="Weinstock G.M."/>
            <person name="De La Cadena E."/>
            <person name="Diaz L."/>
            <person name="Rios R."/>
            <person name="Hanson B.M."/>
            <person name="Brown J.S."/>
            <person name="Vats P."/>
            <person name="Phillips D.S."/>
            <person name="Nguyen H."/>
            <person name="Hujer K.M."/>
            <person name="Correa A."/>
            <person name="Adams M.D."/>
            <person name="Perez F."/>
            <person name="Sodergren E."/>
            <person name="Narechania A."/>
            <person name="Planet P.J."/>
            <person name="Villegas M.V."/>
            <person name="Bonomo R.A."/>
            <person name="Arias C.A."/>
        </authorList>
    </citation>
    <scope>NUCLEOTIDE SEQUENCE [LARGE SCALE GENOMIC DNA]</scope>
    <source>
        <strain evidence="11 24">COL-Kpn30</strain>
    </source>
</reference>
<evidence type="ECO:0000256" key="6">
    <source>
        <dbReference type="ARBA" id="ARBA00022989"/>
    </source>
</evidence>
<dbReference type="EMBL" id="UIXM01000005">
    <property type="protein sequence ID" value="SVS25436.1"/>
    <property type="molecule type" value="Genomic_DNA"/>
</dbReference>
<dbReference type="Proteomes" id="UP000254141">
    <property type="component" value="Unassembled WGS sequence"/>
</dbReference>
<evidence type="ECO:0000313" key="15">
    <source>
        <dbReference type="EMBL" id="STT93205.1"/>
    </source>
</evidence>
<evidence type="ECO:0000313" key="19">
    <source>
        <dbReference type="EMBL" id="SXN33341.1"/>
    </source>
</evidence>
<dbReference type="HAMAP" id="MF_01118">
    <property type="entry name" value="MFS_YhhS"/>
    <property type="match status" value="1"/>
</dbReference>
<feature type="transmembrane region" description="Helical" evidence="8">
    <location>
        <begin position="39"/>
        <end position="59"/>
    </location>
</feature>
<keyword evidence="3 8" id="KW-1003">Cell membrane</keyword>
<dbReference type="Proteomes" id="UP000376235">
    <property type="component" value="Unassembled WGS sequence"/>
</dbReference>
<evidence type="ECO:0000313" key="16">
    <source>
        <dbReference type="EMBL" id="STU51113.1"/>
    </source>
</evidence>
<dbReference type="EMBL" id="UKUT01000002">
    <property type="protein sequence ID" value="SYH28862.1"/>
    <property type="molecule type" value="Genomic_DNA"/>
</dbReference>
<dbReference type="CDD" id="cd17489">
    <property type="entry name" value="MFS_YfcJ_like"/>
    <property type="match status" value="1"/>
</dbReference>
<feature type="transmembrane region" description="Helical" evidence="8">
    <location>
        <begin position="365"/>
        <end position="385"/>
    </location>
</feature>
<evidence type="ECO:0000313" key="24">
    <source>
        <dbReference type="Proteomes" id="UP000234439"/>
    </source>
</evidence>
<dbReference type="EMBL" id="UGLU01000001">
    <property type="protein sequence ID" value="STU51113.1"/>
    <property type="molecule type" value="Genomic_DNA"/>
</dbReference>
<evidence type="ECO:0000313" key="14">
    <source>
        <dbReference type="EMBL" id="STT03430.1"/>
    </source>
</evidence>
<evidence type="ECO:0000256" key="2">
    <source>
        <dbReference type="ARBA" id="ARBA00022448"/>
    </source>
</evidence>
<keyword evidence="6 8" id="KW-1133">Transmembrane helix</keyword>
<dbReference type="Pfam" id="PF07690">
    <property type="entry name" value="MFS_1"/>
    <property type="match status" value="1"/>
</dbReference>
<evidence type="ECO:0000256" key="1">
    <source>
        <dbReference type="ARBA" id="ARBA00004651"/>
    </source>
</evidence>
<dbReference type="InterPro" id="IPR023008">
    <property type="entry name" value="MFS_YhhS-like"/>
</dbReference>
<evidence type="ECO:0000313" key="12">
    <source>
        <dbReference type="EMBL" id="PVU60887.1"/>
    </source>
</evidence>
<dbReference type="EMBL" id="ULCI01000010">
    <property type="protein sequence ID" value="SYR40292.1"/>
    <property type="molecule type" value="Genomic_DNA"/>
</dbReference>
<evidence type="ECO:0000313" key="13">
    <source>
        <dbReference type="EMBL" id="SQC87975.1"/>
    </source>
</evidence>
<feature type="domain" description="Major facilitator superfamily (MFS) profile" evidence="9">
    <location>
        <begin position="181"/>
        <end position="395"/>
    </location>
</feature>
<evidence type="ECO:0000256" key="5">
    <source>
        <dbReference type="ARBA" id="ARBA00022692"/>
    </source>
</evidence>
<reference evidence="10 37" key="5">
    <citation type="submission" date="2020-02" db="EMBL/GenBank/DDBJ databases">
        <title>Klebsiella pneumoniae genome sequencing and assembly.</title>
        <authorList>
            <person name="Starkova P.S."/>
            <person name="Sulyan O.S."/>
            <person name="Likholetova D.V."/>
            <person name="Ageevets V.A."/>
            <person name="Lazareva I.V."/>
            <person name="Sopova J.V."/>
            <person name="Sidorenko S.V."/>
        </authorList>
    </citation>
    <scope>NUCLEOTIDE SEQUENCE [LARGE SCALE GENOMIC DNA]</scope>
    <source>
        <strain evidence="10 37">2429</strain>
    </source>
</reference>
<dbReference type="EMBL" id="UGLJ01000002">
    <property type="protein sequence ID" value="STT93205.1"/>
    <property type="molecule type" value="Genomic_DNA"/>
</dbReference>
<evidence type="ECO:0000313" key="30">
    <source>
        <dbReference type="Proteomes" id="UP000255518"/>
    </source>
</evidence>
<evidence type="ECO:0000313" key="27">
    <source>
        <dbReference type="Proteomes" id="UP000254103"/>
    </source>
</evidence>
<evidence type="ECO:0000313" key="34">
    <source>
        <dbReference type="Proteomes" id="UP000259975"/>
    </source>
</evidence>
<dbReference type="GO" id="GO:0005886">
    <property type="term" value="C:plasma membrane"/>
    <property type="evidence" value="ECO:0007669"/>
    <property type="project" value="UniProtKB-SubCell"/>
</dbReference>
<dbReference type="PANTHER" id="PTHR23517:SF13">
    <property type="entry name" value="MAJOR FACILITATOR SUPERFAMILY MFS_1"/>
    <property type="match status" value="1"/>
</dbReference>
<feature type="transmembrane region" description="Helical" evidence="8">
    <location>
        <begin position="107"/>
        <end position="135"/>
    </location>
</feature>
<keyword evidence="4 8" id="KW-0997">Cell inner membrane</keyword>
<evidence type="ECO:0000313" key="33">
    <source>
        <dbReference type="Proteomes" id="UP000259497"/>
    </source>
</evidence>
<feature type="transmembrane region" description="Helical" evidence="8">
    <location>
        <begin position="172"/>
        <end position="194"/>
    </location>
</feature>
<evidence type="ECO:0000313" key="29">
    <source>
        <dbReference type="Proteomes" id="UP000254387"/>
    </source>
</evidence>
<dbReference type="Proteomes" id="UP000245817">
    <property type="component" value="Unassembled WGS sequence"/>
</dbReference>
<dbReference type="EMBL" id="UGMN01000004">
    <property type="protein sequence ID" value="STU85311.1"/>
    <property type="molecule type" value="Genomic_DNA"/>
</dbReference>